<accession>A0A1G7GG56</accession>
<evidence type="ECO:0000313" key="2">
    <source>
        <dbReference type="EMBL" id="SDE87065.1"/>
    </source>
</evidence>
<dbReference type="STRING" id="641691.SAMN05421636_108126"/>
<sequence>MKIVISPAKSLDYTSEYPKFKQTQPQFLDEAVKLNKLLAKKKPKDLMALMHISDKLAELNWQRNQDFETPFTTKNARPAIYAFNGDVYQGLDAYAMSVEKVGKLQDILRILSGQYGILRPLDLMQPYRLEMGTKLKVGRKKNLYEFWKKTITEQLNEELGENELFLNLASNEYFSAVDGKTLKVPVITPVFKDWNNDKLKVISFYAKKARGAMVRYIVDKNVRTLEDLKGFDYDDYSFSASHTSKKNEPVFVR</sequence>
<reference evidence="2 3" key="1">
    <citation type="submission" date="2016-10" db="EMBL/GenBank/DDBJ databases">
        <authorList>
            <person name="de Groot N.N."/>
        </authorList>
    </citation>
    <scope>NUCLEOTIDE SEQUENCE [LARGE SCALE GENOMIC DNA]</scope>
    <source>
        <strain evidence="2 3">DSM 23421</strain>
    </source>
</reference>
<dbReference type="Pfam" id="PF03883">
    <property type="entry name" value="H2O2_YaaD"/>
    <property type="match status" value="1"/>
</dbReference>
<name>A0A1G7GG56_9FLAO</name>
<dbReference type="RefSeq" id="WP_091871524.1">
    <property type="nucleotide sequence ID" value="NZ_FNAO01000008.1"/>
</dbReference>
<protein>
    <recommendedName>
        <fullName evidence="1">UPF0246 protein SAMN05421636_108126</fullName>
    </recommendedName>
</protein>
<dbReference type="HAMAP" id="MF_00652">
    <property type="entry name" value="UPF0246"/>
    <property type="match status" value="1"/>
</dbReference>
<organism evidence="2 3">
    <name type="scientific">Pricia antarctica</name>
    <dbReference type="NCBI Taxonomy" id="641691"/>
    <lineage>
        <taxon>Bacteria</taxon>
        <taxon>Pseudomonadati</taxon>
        <taxon>Bacteroidota</taxon>
        <taxon>Flavobacteriia</taxon>
        <taxon>Flavobacteriales</taxon>
        <taxon>Flavobacteriaceae</taxon>
        <taxon>Pricia</taxon>
    </lineage>
</organism>
<dbReference type="InterPro" id="IPR005583">
    <property type="entry name" value="YaaA"/>
</dbReference>
<dbReference type="PANTHER" id="PTHR30283:SF4">
    <property type="entry name" value="PEROXIDE STRESS RESISTANCE PROTEIN YAAA"/>
    <property type="match status" value="1"/>
</dbReference>
<comment type="similarity">
    <text evidence="1">Belongs to the UPF0246 family.</text>
</comment>
<dbReference type="EMBL" id="FNAO01000008">
    <property type="protein sequence ID" value="SDE87065.1"/>
    <property type="molecule type" value="Genomic_DNA"/>
</dbReference>
<evidence type="ECO:0000256" key="1">
    <source>
        <dbReference type="HAMAP-Rule" id="MF_00652"/>
    </source>
</evidence>
<dbReference type="GO" id="GO:0005829">
    <property type="term" value="C:cytosol"/>
    <property type="evidence" value="ECO:0007669"/>
    <property type="project" value="TreeGrafter"/>
</dbReference>
<dbReference type="PANTHER" id="PTHR30283">
    <property type="entry name" value="PEROXIDE STRESS RESPONSE PROTEIN YAAA"/>
    <property type="match status" value="1"/>
</dbReference>
<dbReference type="GO" id="GO:0033194">
    <property type="term" value="P:response to hydroperoxide"/>
    <property type="evidence" value="ECO:0007669"/>
    <property type="project" value="TreeGrafter"/>
</dbReference>
<dbReference type="AlphaFoldDB" id="A0A1G7GG56"/>
<keyword evidence="3" id="KW-1185">Reference proteome</keyword>
<dbReference type="NCBIfam" id="NF002542">
    <property type="entry name" value="PRK02101.1-3"/>
    <property type="match status" value="1"/>
</dbReference>
<evidence type="ECO:0000313" key="3">
    <source>
        <dbReference type="Proteomes" id="UP000199109"/>
    </source>
</evidence>
<dbReference type="OrthoDB" id="9777133at2"/>
<dbReference type="Proteomes" id="UP000199109">
    <property type="component" value="Unassembled WGS sequence"/>
</dbReference>
<proteinExistence type="inferred from homology"/>
<gene>
    <name evidence="2" type="ORF">SAMN05421636_108126</name>
</gene>